<gene>
    <name evidence="1" type="ORF">I2H31_13360</name>
</gene>
<evidence type="ECO:0008006" key="3">
    <source>
        <dbReference type="Google" id="ProtNLM"/>
    </source>
</evidence>
<proteinExistence type="predicted"/>
<comment type="caution">
    <text evidence="1">The sequence shown here is derived from an EMBL/GenBank/DDBJ whole genome shotgun (WGS) entry which is preliminary data.</text>
</comment>
<evidence type="ECO:0000313" key="2">
    <source>
        <dbReference type="Proteomes" id="UP000618931"/>
    </source>
</evidence>
<keyword evidence="2" id="KW-1185">Reference proteome</keyword>
<sequence length="83" mass="9026">MLTTLTIPLDDEALTRAEASARAKGRSLAELIQEYIGQLAAEKSKPALVISPDILALQGSVTLPEGMDWEQARQAYLANKYLP</sequence>
<organism evidence="1 2">
    <name type="scientific">Hymenobacter ruricola</name>
    <dbReference type="NCBI Taxonomy" id="2791023"/>
    <lineage>
        <taxon>Bacteria</taxon>
        <taxon>Pseudomonadati</taxon>
        <taxon>Bacteroidota</taxon>
        <taxon>Cytophagia</taxon>
        <taxon>Cytophagales</taxon>
        <taxon>Hymenobacteraceae</taxon>
        <taxon>Hymenobacter</taxon>
    </lineage>
</organism>
<dbReference type="EMBL" id="JADQDM010000006">
    <property type="protein sequence ID" value="MBF9222090.1"/>
    <property type="molecule type" value="Genomic_DNA"/>
</dbReference>
<dbReference type="Pfam" id="PF19891">
    <property type="entry name" value="DUF6364"/>
    <property type="match status" value="1"/>
</dbReference>
<dbReference type="CDD" id="cd21631">
    <property type="entry name" value="RHH_CopG_NikR-like"/>
    <property type="match status" value="1"/>
</dbReference>
<dbReference type="InterPro" id="IPR045944">
    <property type="entry name" value="DUF6364"/>
</dbReference>
<protein>
    <recommendedName>
        <fullName evidence="3">Antitoxin</fullName>
    </recommendedName>
</protein>
<dbReference type="RefSeq" id="WP_196293544.1">
    <property type="nucleotide sequence ID" value="NZ_JADQDM010000006.1"/>
</dbReference>
<accession>A0ABS0I560</accession>
<dbReference type="Proteomes" id="UP000618931">
    <property type="component" value="Unassembled WGS sequence"/>
</dbReference>
<evidence type="ECO:0000313" key="1">
    <source>
        <dbReference type="EMBL" id="MBF9222090.1"/>
    </source>
</evidence>
<name>A0ABS0I560_9BACT</name>
<reference evidence="1 2" key="1">
    <citation type="submission" date="2020-11" db="EMBL/GenBank/DDBJ databases">
        <authorList>
            <person name="Kim M.K."/>
        </authorList>
    </citation>
    <scope>NUCLEOTIDE SEQUENCE [LARGE SCALE GENOMIC DNA]</scope>
    <source>
        <strain evidence="1 2">BT662</strain>
    </source>
</reference>